<dbReference type="Gramene" id="HORVU.MOREX.r2.5HG0357890.1">
    <property type="protein sequence ID" value="HORVU.MOREX.r2.5HG0357890.1.CDS.1"/>
    <property type="gene ID" value="HORVU.MOREX.r2.5HG0357890"/>
</dbReference>
<evidence type="ECO:0000313" key="23">
    <source>
        <dbReference type="Proteomes" id="UP000011116"/>
    </source>
</evidence>
<feature type="domain" description="Gnk2-homologous" evidence="21">
    <location>
        <begin position="174"/>
        <end position="279"/>
    </location>
</feature>
<dbReference type="PROSITE" id="PS51473">
    <property type="entry name" value="GNK2"/>
    <property type="match status" value="2"/>
</dbReference>
<dbReference type="GO" id="GO:0004672">
    <property type="term" value="F:protein kinase activity"/>
    <property type="evidence" value="ECO:0007669"/>
    <property type="project" value="InterPro"/>
</dbReference>
<evidence type="ECO:0000256" key="6">
    <source>
        <dbReference type="ARBA" id="ARBA00022692"/>
    </source>
</evidence>
<dbReference type="InterPro" id="IPR011009">
    <property type="entry name" value="Kinase-like_dom_sf"/>
</dbReference>
<dbReference type="SUPFAM" id="SSF56112">
    <property type="entry name" value="Protein kinase-like (PK-like)"/>
    <property type="match status" value="1"/>
</dbReference>
<dbReference type="PROSITE" id="PS50011">
    <property type="entry name" value="PROTEIN_KINASE_DOM"/>
    <property type="match status" value="1"/>
</dbReference>
<keyword evidence="23" id="KW-1185">Reference proteome</keyword>
<comment type="similarity">
    <text evidence="2">In the N-terminal section; belongs to the leguminous lectin family.</text>
</comment>
<dbReference type="CDD" id="cd23509">
    <property type="entry name" value="Gnk2-like"/>
    <property type="match status" value="2"/>
</dbReference>
<feature type="transmembrane region" description="Helical" evidence="18">
    <location>
        <begin position="321"/>
        <end position="347"/>
    </location>
</feature>
<keyword evidence="14" id="KW-0675">Receptor</keyword>
<evidence type="ECO:0000259" key="21">
    <source>
        <dbReference type="PROSITE" id="PS51473"/>
    </source>
</evidence>
<evidence type="ECO:0000256" key="10">
    <source>
        <dbReference type="ARBA" id="ARBA00022777"/>
    </source>
</evidence>
<keyword evidence="8" id="KW-0677">Repeat</keyword>
<evidence type="ECO:0000313" key="22">
    <source>
        <dbReference type="EnsemblPlants" id="HORVU.MOREX.r3.5HG0430560.1.CDS1"/>
    </source>
</evidence>
<evidence type="ECO:0000256" key="11">
    <source>
        <dbReference type="ARBA" id="ARBA00022840"/>
    </source>
</evidence>
<dbReference type="RefSeq" id="XP_044948679.1">
    <property type="nucleotide sequence ID" value="XM_045092744.1"/>
</dbReference>
<dbReference type="GO" id="GO:0002229">
    <property type="term" value="P:defense response to oomycetes"/>
    <property type="evidence" value="ECO:0007669"/>
    <property type="project" value="UniProtKB-ARBA"/>
</dbReference>
<keyword evidence="15" id="KW-0325">Glycoprotein</keyword>
<dbReference type="EnsemblPlants" id="HORVU.MOREX.r3.5HG0430560.1">
    <property type="protein sequence ID" value="HORVU.MOREX.r3.5HG0430560.1.CDS1"/>
    <property type="gene ID" value="HORVU.MOREX.r3.5HG0430560"/>
</dbReference>
<dbReference type="InterPro" id="IPR008271">
    <property type="entry name" value="Ser/Thr_kinase_AS"/>
</dbReference>
<proteinExistence type="inferred from homology"/>
<keyword evidence="6 18" id="KW-0812">Transmembrane</keyword>
<dbReference type="PANTHER" id="PTHR27007">
    <property type="match status" value="1"/>
</dbReference>
<dbReference type="Gramene" id="HORVU.MOREX.r3.5HG0430560.1">
    <property type="protein sequence ID" value="HORVU.MOREX.r3.5HG0430560.1.CDS1"/>
    <property type="gene ID" value="HORVU.MOREX.r3.5HG0430560"/>
</dbReference>
<dbReference type="GO" id="GO:0005886">
    <property type="term" value="C:plasma membrane"/>
    <property type="evidence" value="ECO:0000318"/>
    <property type="project" value="GO_Central"/>
</dbReference>
<evidence type="ECO:0000256" key="4">
    <source>
        <dbReference type="ARBA" id="ARBA00022475"/>
    </source>
</evidence>
<feature type="domain" description="Protein kinase" evidence="20">
    <location>
        <begin position="442"/>
        <end position="724"/>
    </location>
</feature>
<dbReference type="Proteomes" id="UP000011116">
    <property type="component" value="Chromosome 5H"/>
</dbReference>
<gene>
    <name evidence="22" type="primary">LOC123398252</name>
</gene>
<feature type="region of interest" description="Disordered" evidence="17">
    <location>
        <begin position="734"/>
        <end position="765"/>
    </location>
</feature>
<evidence type="ECO:0000256" key="3">
    <source>
        <dbReference type="ARBA" id="ARBA00010217"/>
    </source>
</evidence>
<dbReference type="Gene3D" id="3.30.200.20">
    <property type="entry name" value="Phosphorylase Kinase, domain 1"/>
    <property type="match status" value="1"/>
</dbReference>
<dbReference type="FunFam" id="1.10.510.10:FF:000240">
    <property type="entry name" value="Lectin-domain containing receptor kinase A4.3"/>
    <property type="match status" value="1"/>
</dbReference>
<dbReference type="Gene3D" id="3.30.430.20">
    <property type="entry name" value="Gnk2 domain, C-X8-C-X2-C motif"/>
    <property type="match status" value="2"/>
</dbReference>
<keyword evidence="13 18" id="KW-0472">Membrane</keyword>
<keyword evidence="10" id="KW-0418">Kinase</keyword>
<evidence type="ECO:0000256" key="8">
    <source>
        <dbReference type="ARBA" id="ARBA00022737"/>
    </source>
</evidence>
<keyword evidence="12 18" id="KW-1133">Transmembrane helix</keyword>
<dbReference type="KEGG" id="hvg:123398252"/>
<keyword evidence="5" id="KW-0808">Transferase</keyword>
<dbReference type="InterPro" id="IPR000719">
    <property type="entry name" value="Prot_kinase_dom"/>
</dbReference>
<feature type="binding site" evidence="16">
    <location>
        <position position="472"/>
    </location>
    <ligand>
        <name>ATP</name>
        <dbReference type="ChEBI" id="CHEBI:30616"/>
    </ligand>
</feature>
<dbReference type="GeneID" id="123398252"/>
<accession>A0A8I6Y5E3</accession>
<dbReference type="InterPro" id="IPR050528">
    <property type="entry name" value="L-type_Lectin-RKs"/>
</dbReference>
<feature type="chain" id="PRO_5035306873" evidence="19">
    <location>
        <begin position="22"/>
        <end position="765"/>
    </location>
</feature>
<protein>
    <submittedName>
        <fullName evidence="22">Uncharacterized protein</fullName>
    </submittedName>
</protein>
<comment type="subcellular location">
    <subcellularLocation>
        <location evidence="1">Cell membrane</location>
        <topology evidence="1">Single-pass type I membrane protein</topology>
    </subcellularLocation>
</comment>
<dbReference type="PROSITE" id="PS00108">
    <property type="entry name" value="PROTEIN_KINASE_ST"/>
    <property type="match status" value="1"/>
</dbReference>
<evidence type="ECO:0000256" key="2">
    <source>
        <dbReference type="ARBA" id="ARBA00008536"/>
    </source>
</evidence>
<evidence type="ECO:0000256" key="1">
    <source>
        <dbReference type="ARBA" id="ARBA00004251"/>
    </source>
</evidence>
<keyword evidence="11 16" id="KW-0067">ATP-binding</keyword>
<evidence type="ECO:0000256" key="17">
    <source>
        <dbReference type="SAM" id="MobiDB-lite"/>
    </source>
</evidence>
<dbReference type="Pfam" id="PF01657">
    <property type="entry name" value="Stress-antifung"/>
    <property type="match status" value="2"/>
</dbReference>
<dbReference type="InterPro" id="IPR038408">
    <property type="entry name" value="GNK2_sf"/>
</dbReference>
<evidence type="ECO:0000256" key="15">
    <source>
        <dbReference type="ARBA" id="ARBA00023180"/>
    </source>
</evidence>
<organism evidence="22 23">
    <name type="scientific">Hordeum vulgare subsp. vulgare</name>
    <name type="common">Domesticated barley</name>
    <dbReference type="NCBI Taxonomy" id="112509"/>
    <lineage>
        <taxon>Eukaryota</taxon>
        <taxon>Viridiplantae</taxon>
        <taxon>Streptophyta</taxon>
        <taxon>Embryophyta</taxon>
        <taxon>Tracheophyta</taxon>
        <taxon>Spermatophyta</taxon>
        <taxon>Magnoliopsida</taxon>
        <taxon>Liliopsida</taxon>
        <taxon>Poales</taxon>
        <taxon>Poaceae</taxon>
        <taxon>BOP clade</taxon>
        <taxon>Pooideae</taxon>
        <taxon>Triticodae</taxon>
        <taxon>Triticeae</taxon>
        <taxon>Hordeinae</taxon>
        <taxon>Hordeum</taxon>
    </lineage>
</organism>
<dbReference type="InterPro" id="IPR002902">
    <property type="entry name" value="GNK2"/>
</dbReference>
<feature type="compositionally biased region" description="Polar residues" evidence="17">
    <location>
        <begin position="743"/>
        <end position="759"/>
    </location>
</feature>
<feature type="signal peptide" evidence="19">
    <location>
        <begin position="1"/>
        <end position="21"/>
    </location>
</feature>
<dbReference type="OrthoDB" id="625441at2759"/>
<sequence length="765" mass="85435">MASPPWVCLVLILLGVAACHARPIFDGDAVIDETPPPLRPSAISCSTAGNYTDGSKYHVNLYRLLSAIPVAADPNGFFNGTFGAAGDEVFGMFMCYADDTDSECQDCLTRAPKGIMKVCPHSRTVRAVYNACTIQYSDESFSVADLSVVDMVNFSVVPRLEQTPYRNWNNRYPDQFYKGVVLAGYIMDSAGMSQTRFKLIHRLMVKACQRPARIAEGTEGFPDAEWVQAVVQCTRDLPVSECTRCLSYYTDQLPRLFPNNSGGAIKGSSCYLRYVILTDAVKPRPRTVRLERYRYSEGYEEEENEHERRMETKRREHRRKVVIITSLITISVALVVCLIGLLVRFVLYRWRTWVAAARVAMRSMLYRWRTWVAAARVAMRSMLYRWRTWVAAARVAMRSYMERPSKVAAYFHGRSACQDELEQGTGMRRFRYDELAAATDGFSGRNKLGEGGFGSVYRGFLRDMNLHIAVKKVSKSSRQGWKEFVSEVKIISRLRHRNLVRLVGWFYGGDDDGLLLVYELMPNGSLDAHLYKLDQLLPWAVRYQVALGVGSALMYLHQDTEERVVHRDIKPSNIMLDASFNAKLGDFGLARFICDGRGSLTTGAAGTLGYMDPKCVFAGKASVESDIYSFGVVLLEMACGRTPAVAVDDDDGAVIHLLQWVWESHGRGAILEAADARLDGKFDEKEMECVMVVGLWCGHPDPGLRPSIRQAVSVLRLEVPPPSLPGKMPVTTYLMQPPADDSFGSSVTSGSGDASTTNSARDKVE</sequence>
<evidence type="ECO:0000256" key="5">
    <source>
        <dbReference type="ARBA" id="ARBA00022679"/>
    </source>
</evidence>
<evidence type="ECO:0000256" key="9">
    <source>
        <dbReference type="ARBA" id="ARBA00022741"/>
    </source>
</evidence>
<reference evidence="23" key="1">
    <citation type="journal article" date="2012" name="Nature">
        <title>A physical, genetic and functional sequence assembly of the barley genome.</title>
        <authorList>
            <consortium name="The International Barley Genome Sequencing Consortium"/>
            <person name="Mayer K.F."/>
            <person name="Waugh R."/>
            <person name="Brown J.W."/>
            <person name="Schulman A."/>
            <person name="Langridge P."/>
            <person name="Platzer M."/>
            <person name="Fincher G.B."/>
            <person name="Muehlbauer G.J."/>
            <person name="Sato K."/>
            <person name="Close T.J."/>
            <person name="Wise R.P."/>
            <person name="Stein N."/>
        </authorList>
    </citation>
    <scope>NUCLEOTIDE SEQUENCE [LARGE SCALE GENOMIC DNA]</scope>
    <source>
        <strain evidence="23">cv. Morex</strain>
    </source>
</reference>
<keyword evidence="9 16" id="KW-0547">Nucleotide-binding</keyword>
<evidence type="ECO:0000259" key="20">
    <source>
        <dbReference type="PROSITE" id="PS50011"/>
    </source>
</evidence>
<evidence type="ECO:0000256" key="16">
    <source>
        <dbReference type="PROSITE-ProRule" id="PRU10141"/>
    </source>
</evidence>
<keyword evidence="4" id="KW-1003">Cell membrane</keyword>
<comment type="similarity">
    <text evidence="3">In the C-terminal section; belongs to the protein kinase superfamily. Ser/Thr protein kinase family.</text>
</comment>
<evidence type="ECO:0000256" key="14">
    <source>
        <dbReference type="ARBA" id="ARBA00023170"/>
    </source>
</evidence>
<evidence type="ECO:0000256" key="13">
    <source>
        <dbReference type="ARBA" id="ARBA00023136"/>
    </source>
</evidence>
<keyword evidence="7 19" id="KW-0732">Signal</keyword>
<dbReference type="Gene3D" id="1.10.510.10">
    <property type="entry name" value="Transferase(Phosphotransferase) domain 1"/>
    <property type="match status" value="1"/>
</dbReference>
<dbReference type="CDD" id="cd14066">
    <property type="entry name" value="STKc_IRAK"/>
    <property type="match status" value="1"/>
</dbReference>
<reference evidence="22" key="3">
    <citation type="submission" date="2022-01" db="UniProtKB">
        <authorList>
            <consortium name="EnsemblPlants"/>
        </authorList>
    </citation>
    <scope>IDENTIFICATION</scope>
    <source>
        <strain evidence="22">subsp. vulgare</strain>
    </source>
</reference>
<dbReference type="SMR" id="A0A8I6Y5E3"/>
<evidence type="ECO:0000256" key="7">
    <source>
        <dbReference type="ARBA" id="ARBA00022729"/>
    </source>
</evidence>
<dbReference type="FunFam" id="3.30.200.20:FF:000168">
    <property type="entry name" value="L-type lectin-domain containing receptor kinase IX.1"/>
    <property type="match status" value="1"/>
</dbReference>
<evidence type="ECO:0000256" key="18">
    <source>
        <dbReference type="SAM" id="Phobius"/>
    </source>
</evidence>
<dbReference type="AlphaFoldDB" id="A0A8I6Y5E3"/>
<dbReference type="PROSITE" id="PS00107">
    <property type="entry name" value="PROTEIN_KINASE_ATP"/>
    <property type="match status" value="1"/>
</dbReference>
<feature type="domain" description="Gnk2-homologous" evidence="21">
    <location>
        <begin position="39"/>
        <end position="141"/>
    </location>
</feature>
<reference evidence="22" key="2">
    <citation type="submission" date="2020-10" db="EMBL/GenBank/DDBJ databases">
        <authorList>
            <person name="Scholz U."/>
            <person name="Mascher M."/>
            <person name="Fiebig A."/>
        </authorList>
    </citation>
    <scope>NUCLEOTIDE SEQUENCE [LARGE SCALE GENOMIC DNA]</scope>
    <source>
        <strain evidence="22">cv. Morex</strain>
    </source>
</reference>
<name>A0A8I6Y5E3_HORVV</name>
<evidence type="ECO:0000256" key="12">
    <source>
        <dbReference type="ARBA" id="ARBA00022989"/>
    </source>
</evidence>
<evidence type="ECO:0000256" key="19">
    <source>
        <dbReference type="SAM" id="SignalP"/>
    </source>
</evidence>
<dbReference type="InterPro" id="IPR017441">
    <property type="entry name" value="Protein_kinase_ATP_BS"/>
</dbReference>
<dbReference type="SMART" id="SM00220">
    <property type="entry name" value="S_TKc"/>
    <property type="match status" value="1"/>
</dbReference>
<dbReference type="Pfam" id="PF00069">
    <property type="entry name" value="Pkinase"/>
    <property type="match status" value="1"/>
</dbReference>
<dbReference type="GO" id="GO:0005524">
    <property type="term" value="F:ATP binding"/>
    <property type="evidence" value="ECO:0007669"/>
    <property type="project" value="UniProtKB-UniRule"/>
</dbReference>